<dbReference type="Proteomes" id="UP000287233">
    <property type="component" value="Chromosome"/>
</dbReference>
<reference evidence="4" key="1">
    <citation type="submission" date="2018-12" db="EMBL/GenBank/DDBJ databases">
        <title>Complete genome sequence of an uncultured bacterium of the candidate phylum Bipolaricaulota.</title>
        <authorList>
            <person name="Kadnikov V.V."/>
            <person name="Mardanov A.V."/>
            <person name="Beletsky A.V."/>
            <person name="Frank Y.A."/>
            <person name="Karnachuk O.V."/>
            <person name="Ravin N.V."/>
        </authorList>
    </citation>
    <scope>NUCLEOTIDE SEQUENCE [LARGE SCALE GENOMIC DNA]</scope>
</reference>
<evidence type="ECO:0000313" key="3">
    <source>
        <dbReference type="EMBL" id="QAA76071.1"/>
    </source>
</evidence>
<accession>A0A410FSX4</accession>
<dbReference type="EMBL" id="CP034928">
    <property type="protein sequence ID" value="QAA76071.1"/>
    <property type="molecule type" value="Genomic_DNA"/>
</dbReference>
<sequence length="436" mass="48092">MTPRGVRVTRQSPSEPFERSPTRSSVDPAEQTYRGLDVLRGAGIFAVLLMHTAFYHFDGAWEIDFAQPPVVITVIGFLLMFAGLFAMISGFAHMARASHRLARGERPARVVLSRAVAGLFVLAVAYAYFVFTGPGLVHFESRSFDNSVLVELIQTGRFPGFSRERLLYVDSLVMIGSNAIVVGLFLGLVWGLRNDVHPQLALGSAAGVLALSLVRIPLYELYLNAMDRGDRLVVLGLNWLVNKNNPLLPYLAFGLFGVWLGLRFTRGGARAIRTTVCLGTSFLVGGLALYVLLPDTMLQRAIDLQWYAIMVLQVGLFLLLLVLAVWVFDLRACADRRPGILTRFFLRLGTVSLSVYFAESVVSAAVFRLVRLAWPTLYLGAGPALLAGLLFAVGWGLFLVLWERTGYRYSLERLYCRVMAGVGGSAKLAKLRAPLR</sequence>
<protein>
    <recommendedName>
        <fullName evidence="5">Heparan-alpha-glucosaminide N-acetyltransferase catalytic domain-containing protein</fullName>
    </recommendedName>
</protein>
<feature type="transmembrane region" description="Helical" evidence="2">
    <location>
        <begin position="276"/>
        <end position="293"/>
    </location>
</feature>
<organism evidence="3 4">
    <name type="scientific">Bipolaricaulis sibiricus</name>
    <dbReference type="NCBI Taxonomy" id="2501609"/>
    <lineage>
        <taxon>Bacteria</taxon>
        <taxon>Candidatus Bipolaricaulota</taxon>
        <taxon>Candidatus Bipolaricaulia</taxon>
        <taxon>Candidatus Bipolaricaulales</taxon>
        <taxon>Candidatus Bipolaricaulaceae</taxon>
        <taxon>Candidatus Bipolaricaulis</taxon>
    </lineage>
</organism>
<evidence type="ECO:0000313" key="4">
    <source>
        <dbReference type="Proteomes" id="UP000287233"/>
    </source>
</evidence>
<evidence type="ECO:0008006" key="5">
    <source>
        <dbReference type="Google" id="ProtNLM"/>
    </source>
</evidence>
<feature type="transmembrane region" description="Helical" evidence="2">
    <location>
        <begin position="38"/>
        <end position="57"/>
    </location>
</feature>
<feature type="transmembrane region" description="Helical" evidence="2">
    <location>
        <begin position="200"/>
        <end position="218"/>
    </location>
</feature>
<feature type="transmembrane region" description="Helical" evidence="2">
    <location>
        <begin position="166"/>
        <end position="188"/>
    </location>
</feature>
<feature type="region of interest" description="Disordered" evidence="1">
    <location>
        <begin position="1"/>
        <end position="28"/>
    </location>
</feature>
<dbReference type="KEGG" id="bih:BIP78_0305"/>
<feature type="transmembrane region" description="Helical" evidence="2">
    <location>
        <begin position="247"/>
        <end position="264"/>
    </location>
</feature>
<gene>
    <name evidence="3" type="ORF">BIP78_0305</name>
</gene>
<keyword evidence="2" id="KW-0812">Transmembrane</keyword>
<proteinExistence type="predicted"/>
<keyword evidence="2" id="KW-1133">Transmembrane helix</keyword>
<name>A0A410FSX4_BIPS1</name>
<feature type="transmembrane region" description="Helical" evidence="2">
    <location>
        <begin position="111"/>
        <end position="131"/>
    </location>
</feature>
<evidence type="ECO:0000256" key="1">
    <source>
        <dbReference type="SAM" id="MobiDB-lite"/>
    </source>
</evidence>
<feature type="transmembrane region" description="Helical" evidence="2">
    <location>
        <begin position="378"/>
        <end position="402"/>
    </location>
</feature>
<evidence type="ECO:0000256" key="2">
    <source>
        <dbReference type="SAM" id="Phobius"/>
    </source>
</evidence>
<keyword evidence="2" id="KW-0472">Membrane</keyword>
<dbReference type="AlphaFoldDB" id="A0A410FSX4"/>
<feature type="transmembrane region" description="Helical" evidence="2">
    <location>
        <begin position="305"/>
        <end position="328"/>
    </location>
</feature>
<feature type="transmembrane region" description="Helical" evidence="2">
    <location>
        <begin position="69"/>
        <end position="91"/>
    </location>
</feature>